<dbReference type="PANTHER" id="PTHR31005:SF8">
    <property type="entry name" value="DUF4139 DOMAIN-CONTAINING PROTEIN"/>
    <property type="match status" value="1"/>
</dbReference>
<evidence type="ECO:0000259" key="2">
    <source>
        <dbReference type="Pfam" id="PF13598"/>
    </source>
</evidence>
<name>A0A9P6JMD1_9AGAR</name>
<dbReference type="AlphaFoldDB" id="A0A9P6JMD1"/>
<dbReference type="Pfam" id="PF13600">
    <property type="entry name" value="DUF4140"/>
    <property type="match status" value="1"/>
</dbReference>
<feature type="region of interest" description="Disordered" evidence="1">
    <location>
        <begin position="282"/>
        <end position="345"/>
    </location>
</feature>
<dbReference type="InterPro" id="IPR011935">
    <property type="entry name" value="CHP02231"/>
</dbReference>
<dbReference type="InterPro" id="IPR025554">
    <property type="entry name" value="DUF4140"/>
</dbReference>
<feature type="domain" description="DUF4139" evidence="2">
    <location>
        <begin position="204"/>
        <end position="517"/>
    </location>
</feature>
<evidence type="ECO:0000256" key="1">
    <source>
        <dbReference type="SAM" id="MobiDB-lite"/>
    </source>
</evidence>
<protein>
    <submittedName>
        <fullName evidence="4">Uncharacterized protein</fullName>
    </submittedName>
</protein>
<dbReference type="PANTHER" id="PTHR31005">
    <property type="entry name" value="DUF4139 DOMAIN-CONTAINING PROTEIN"/>
    <property type="match status" value="1"/>
</dbReference>
<proteinExistence type="predicted"/>
<feature type="domain" description="DUF4140" evidence="3">
    <location>
        <begin position="31"/>
        <end position="124"/>
    </location>
</feature>
<feature type="compositionally biased region" description="Basic and acidic residues" evidence="1">
    <location>
        <begin position="292"/>
        <end position="305"/>
    </location>
</feature>
<reference evidence="4" key="1">
    <citation type="submission" date="2020-11" db="EMBL/GenBank/DDBJ databases">
        <authorList>
            <consortium name="DOE Joint Genome Institute"/>
            <person name="Ahrendt S."/>
            <person name="Riley R."/>
            <person name="Andreopoulos W."/>
            <person name="Labutti K."/>
            <person name="Pangilinan J."/>
            <person name="Ruiz-Duenas F.J."/>
            <person name="Barrasa J.M."/>
            <person name="Sanchez-Garcia M."/>
            <person name="Camarero S."/>
            <person name="Miyauchi S."/>
            <person name="Serrano A."/>
            <person name="Linde D."/>
            <person name="Babiker R."/>
            <person name="Drula E."/>
            <person name="Ayuso-Fernandez I."/>
            <person name="Pacheco R."/>
            <person name="Padilla G."/>
            <person name="Ferreira P."/>
            <person name="Barriuso J."/>
            <person name="Kellner H."/>
            <person name="Castanera R."/>
            <person name="Alfaro M."/>
            <person name="Ramirez L."/>
            <person name="Pisabarro A.G."/>
            <person name="Kuo A."/>
            <person name="Tritt A."/>
            <person name="Lipzen A."/>
            <person name="He G."/>
            <person name="Yan M."/>
            <person name="Ng V."/>
            <person name="Cullen D."/>
            <person name="Martin F."/>
            <person name="Rosso M.-N."/>
            <person name="Henrissat B."/>
            <person name="Hibbett D."/>
            <person name="Martinez A.T."/>
            <person name="Grigoriev I.V."/>
        </authorList>
    </citation>
    <scope>NUCLEOTIDE SEQUENCE</scope>
    <source>
        <strain evidence="4">CBS 506.95</strain>
    </source>
</reference>
<dbReference type="NCBIfam" id="TIGR02231">
    <property type="entry name" value="mucoidy inhibitor MuiA family protein"/>
    <property type="match status" value="1"/>
</dbReference>
<evidence type="ECO:0000313" key="4">
    <source>
        <dbReference type="EMBL" id="KAF9525620.1"/>
    </source>
</evidence>
<keyword evidence="5" id="KW-1185">Reference proteome</keyword>
<dbReference type="EMBL" id="MU157881">
    <property type="protein sequence ID" value="KAF9525620.1"/>
    <property type="molecule type" value="Genomic_DNA"/>
</dbReference>
<comment type="caution">
    <text evidence="4">The sequence shown here is derived from an EMBL/GenBank/DDBJ whole genome shotgun (WGS) entry which is preliminary data.</text>
</comment>
<sequence length="618" mass="68264">MIRTTWARNESPFSYKVRLETNEHSTISNISLYSGEAEITRVFKFGVRNGLNRATIFGLSPALREDTLRVDGQGRASINDVTVSKTPDAPRVNATPTDPLQRRRLELQKALESARHARQMLSLYLGAVSPKDVPINQLNSMLDQFASLTEKADLRVIETERQLGEIDDEIARRPVNSSAEQKTGRWQVGVLLDADENAEVKLIVKYVVRGADWTPGYDIRVDTSKKSDNITIVYKALIRQSTGENWQNSPLILETATPSFGRPPSKLYPWTLSVAMPAPKPVHSYAATPPWRDARARERSPDRRRSPSRSPRHRREPTSPRYSPASPGYSPRSPAYSPVSMDAPQAIPLSNKEGISATFQVPGLVDIPSDSAQHHVTIASMRLSAKIQWWAIPKLDKRVYLTAKIKNESEYTFIRGNANIFVDDSFVASTAMPPVSPQETFDCPLGSDPSIKLTYHPAEQRSSQSGIVSRSAIRSYTQRITIQNTKATSLESIKIVEAVPLSQDERINVKLLQPGLPPPLSLSPGIPQAVSVTSGWAGQLPGLQSSSLGSNIRKPIKVAPWIQAQWDKADEEDVDDTLVGKDGKMNWICVVPARQSVTLVLQCEVVCPVGVGVVGLDF</sequence>
<dbReference type="OrthoDB" id="10068793at2759"/>
<evidence type="ECO:0000313" key="5">
    <source>
        <dbReference type="Proteomes" id="UP000807306"/>
    </source>
</evidence>
<accession>A0A9P6JMD1</accession>
<gene>
    <name evidence="4" type="ORF">CPB83DRAFT_859059</name>
</gene>
<organism evidence="4 5">
    <name type="scientific">Crepidotus variabilis</name>
    <dbReference type="NCBI Taxonomy" id="179855"/>
    <lineage>
        <taxon>Eukaryota</taxon>
        <taxon>Fungi</taxon>
        <taxon>Dikarya</taxon>
        <taxon>Basidiomycota</taxon>
        <taxon>Agaricomycotina</taxon>
        <taxon>Agaricomycetes</taxon>
        <taxon>Agaricomycetidae</taxon>
        <taxon>Agaricales</taxon>
        <taxon>Agaricineae</taxon>
        <taxon>Crepidotaceae</taxon>
        <taxon>Crepidotus</taxon>
    </lineage>
</organism>
<dbReference type="Pfam" id="PF13598">
    <property type="entry name" value="DUF4139"/>
    <property type="match status" value="1"/>
</dbReference>
<evidence type="ECO:0000259" key="3">
    <source>
        <dbReference type="Pfam" id="PF13600"/>
    </source>
</evidence>
<dbReference type="Proteomes" id="UP000807306">
    <property type="component" value="Unassembled WGS sequence"/>
</dbReference>
<dbReference type="InterPro" id="IPR037291">
    <property type="entry name" value="DUF4139"/>
</dbReference>
<feature type="compositionally biased region" description="Basic residues" evidence="1">
    <location>
        <begin position="306"/>
        <end position="315"/>
    </location>
</feature>